<accession>A0ABT7UEP9</accession>
<dbReference type="SUPFAM" id="SSF53254">
    <property type="entry name" value="Phosphoglycerate mutase-like"/>
    <property type="match status" value="1"/>
</dbReference>
<dbReference type="PANTHER" id="PTHR48100:SF5">
    <property type="entry name" value="HISTIDINE PHOSPHATASE FAMILY PROTEIN"/>
    <property type="match status" value="1"/>
</dbReference>
<dbReference type="InterPro" id="IPR013078">
    <property type="entry name" value="His_Pase_superF_clade-1"/>
</dbReference>
<keyword evidence="1" id="KW-0378">Hydrolase</keyword>
<sequence>MKTIYLMRHGRTLFNVMGLNQGMGDSPLTKEGIEETLKTKEWFIDNKVAFDSVYASTLKRACDTTELVTDMPYQRYQGLEEIFIGTKEATPFKDNPPYPYGDFYVKYGGEDLDEFTDRVYKAVYDIAKNDEGNNILIVSHGMAIRRFLEVINCTREVKDGFLGNCGFVKMSFDGENFEVLDIVNPNKL</sequence>
<comment type="caution">
    <text evidence="1">The sequence shown here is derived from an EMBL/GenBank/DDBJ whole genome shotgun (WGS) entry which is preliminary data.</text>
</comment>
<dbReference type="CDD" id="cd07067">
    <property type="entry name" value="HP_PGM_like"/>
    <property type="match status" value="1"/>
</dbReference>
<dbReference type="RefSeq" id="WP_289608523.1">
    <property type="nucleotide sequence ID" value="NZ_JAUDCG010000073.1"/>
</dbReference>
<gene>
    <name evidence="1" type="ORF">QUV96_10700</name>
</gene>
<dbReference type="InterPro" id="IPR029033">
    <property type="entry name" value="His_PPase_superfam"/>
</dbReference>
<evidence type="ECO:0000313" key="1">
    <source>
        <dbReference type="EMBL" id="MDM8158097.1"/>
    </source>
</evidence>
<reference evidence="1 2" key="3">
    <citation type="submission" date="2023-06" db="EMBL/GenBank/DDBJ databases">
        <authorList>
            <person name="Zeman M."/>
            <person name="Kubasova T."/>
            <person name="Jahodarova E."/>
            <person name="Nykrynova M."/>
            <person name="Rychlik I."/>
        </authorList>
    </citation>
    <scope>NUCLEOTIDE SEQUENCE [LARGE SCALE GENOMIC DNA]</scope>
    <source>
        <strain evidence="1 2">ET39</strain>
    </source>
</reference>
<dbReference type="GO" id="GO:0016787">
    <property type="term" value="F:hydrolase activity"/>
    <property type="evidence" value="ECO:0007669"/>
    <property type="project" value="UniProtKB-KW"/>
</dbReference>
<protein>
    <submittedName>
        <fullName evidence="1">Histidine phosphatase family protein</fullName>
        <ecNumber evidence="1">3.1.3.-</ecNumber>
    </submittedName>
</protein>
<dbReference type="EMBL" id="JAUDCG010000073">
    <property type="protein sequence ID" value="MDM8158097.1"/>
    <property type="molecule type" value="Genomic_DNA"/>
</dbReference>
<dbReference type="PANTHER" id="PTHR48100">
    <property type="entry name" value="BROAD-SPECIFICITY PHOSPHATASE YOR283W-RELATED"/>
    <property type="match status" value="1"/>
</dbReference>
<reference evidence="2" key="1">
    <citation type="submission" date="2023-06" db="EMBL/GenBank/DDBJ databases">
        <title>Identification and characterization of horizontal gene transfer across gut microbiota members of farm animals based on homology search.</title>
        <authorList>
            <person name="Zeman M."/>
            <person name="Kubasova T."/>
            <person name="Jahodarova E."/>
            <person name="Nykrynova M."/>
            <person name="Rychlik I."/>
        </authorList>
    </citation>
    <scope>NUCLEOTIDE SEQUENCE [LARGE SCALE GENOMIC DNA]</scope>
    <source>
        <strain evidence="2">ET39</strain>
    </source>
</reference>
<dbReference type="Gene3D" id="3.40.50.1240">
    <property type="entry name" value="Phosphoglycerate mutase-like"/>
    <property type="match status" value="1"/>
</dbReference>
<dbReference type="SMART" id="SM00855">
    <property type="entry name" value="PGAM"/>
    <property type="match status" value="1"/>
</dbReference>
<dbReference type="Proteomes" id="UP001529340">
    <property type="component" value="Unassembled WGS sequence"/>
</dbReference>
<organism evidence="1 2">
    <name type="scientific">Amedibacillus dolichus</name>
    <dbReference type="NCBI Taxonomy" id="31971"/>
    <lineage>
        <taxon>Bacteria</taxon>
        <taxon>Bacillati</taxon>
        <taxon>Bacillota</taxon>
        <taxon>Erysipelotrichia</taxon>
        <taxon>Erysipelotrichales</taxon>
        <taxon>Erysipelotrichaceae</taxon>
        <taxon>Amedibacillus</taxon>
    </lineage>
</organism>
<dbReference type="InterPro" id="IPR050275">
    <property type="entry name" value="PGM_Phosphatase"/>
</dbReference>
<dbReference type="Pfam" id="PF00300">
    <property type="entry name" value="His_Phos_1"/>
    <property type="match status" value="1"/>
</dbReference>
<keyword evidence="2" id="KW-1185">Reference proteome</keyword>
<proteinExistence type="predicted"/>
<name>A0ABT7UEP9_9FIRM</name>
<reference evidence="1 2" key="2">
    <citation type="submission" date="2023-06" db="EMBL/GenBank/DDBJ databases">
        <title>Identification and characterization of horizontal gene transfer across gut microbiota members of farm animals based on homology search.</title>
        <authorList>
            <person name="Schwarzerova J."/>
            <person name="Nykrynova M."/>
            <person name="Jureckova K."/>
            <person name="Cejkova D."/>
            <person name="Rychlik I."/>
        </authorList>
    </citation>
    <scope>NUCLEOTIDE SEQUENCE [LARGE SCALE GENOMIC DNA]</scope>
    <source>
        <strain evidence="1 2">ET39</strain>
    </source>
</reference>
<evidence type="ECO:0000313" key="2">
    <source>
        <dbReference type="Proteomes" id="UP001529340"/>
    </source>
</evidence>
<dbReference type="EC" id="3.1.3.-" evidence="1"/>